<reference evidence="3 4" key="1">
    <citation type="journal article" date="2018" name="Mol. Ecol.">
        <title>The obligate alkalophilic soda-lake fungus Sodiomyces alkalinus has shifted to a protein diet.</title>
        <authorList>
            <person name="Grum-Grzhimaylo A.A."/>
            <person name="Falkoski D.L."/>
            <person name="van den Heuvel J."/>
            <person name="Valero-Jimenez C.A."/>
            <person name="Min B."/>
            <person name="Choi I.G."/>
            <person name="Lipzen A."/>
            <person name="Daum C.G."/>
            <person name="Aanen D.K."/>
            <person name="Tsang A."/>
            <person name="Henrissat B."/>
            <person name="Bilanenko E.N."/>
            <person name="de Vries R.P."/>
            <person name="van Kan J.A.L."/>
            <person name="Grigoriev I.V."/>
            <person name="Debets A.J.M."/>
        </authorList>
    </citation>
    <scope>NUCLEOTIDE SEQUENCE [LARGE SCALE GENOMIC DNA]</scope>
    <source>
        <strain evidence="3 4">F11</strain>
    </source>
</reference>
<proteinExistence type="predicted"/>
<evidence type="ECO:0000256" key="1">
    <source>
        <dbReference type="PROSITE-ProRule" id="PRU00221"/>
    </source>
</evidence>
<dbReference type="Gene3D" id="2.130.10.10">
    <property type="entry name" value="YVTN repeat-like/Quinoprotein amine dehydrogenase"/>
    <property type="match status" value="1"/>
</dbReference>
<dbReference type="PROSITE" id="PS50082">
    <property type="entry name" value="WD_REPEATS_2"/>
    <property type="match status" value="1"/>
</dbReference>
<gene>
    <name evidence="3" type="ORF">SODALDRAFT_274625</name>
</gene>
<evidence type="ECO:0000313" key="4">
    <source>
        <dbReference type="Proteomes" id="UP000272025"/>
    </source>
</evidence>
<dbReference type="SUPFAM" id="SSF50978">
    <property type="entry name" value="WD40 repeat-like"/>
    <property type="match status" value="1"/>
</dbReference>
<protein>
    <submittedName>
        <fullName evidence="3">WD40 repeat-like protein</fullName>
    </submittedName>
</protein>
<sequence>MNSDEDLSDSENGGVPLSYHHHLQPPHAYVAVPLPSSSPVHSAGSPAGTVFSNHTLYPNPLPYHTAPSVSPLASNVAGADGGDVIAPSSIVYTYYPTHYGWYHSQGAPAAESAAGDHDDLPQGDFDVPLPPLDETIPPLEANGDDDFGEDPGTQIFLGSPQPNSLAPQNSPLDHFLKFWAATAACFGSAGRMKAPWLSQVNEQLSEPCRRVTLEQLCGDERDVQGLNWAGMGITRLDARERRLLTYKNYTNKPGSDDYQHLAGWAIRSSESHFKFRRMDIRRNTHLAHFQLRNVLACSGRSHAFYPGLRAVYRMNLLSGHTEVAMDLSDMVNGLVSTLDAKCGVVIAGTSNGEYCMRNTYSQDSKFVDGQITSSSSAITNHLQIHESRTSDGPLVAFASNDQGFRVMDVQTQKFLLDTAYSFPLNCTALSTDRRLRVLVGDSHNVLIASADTGEILQELCGHRDYGFACAWSGDGWTVATAAQDKTVMIWDARRWTDSNGASTPLTTVQCEMAGARSLRFSPIGSGPPVLVAAEEADYVNIINAKTFRGKQTFDIFGEIGGVAFTNDGQDLDVLCMDPSRGGIIQLERCNLGSKSNDRGDEFPFRAVPWWARRRQDDDQAWSMSGYRAEASSRFEESPPHPRSRVYLDDMEPF</sequence>
<dbReference type="PROSITE" id="PS50294">
    <property type="entry name" value="WD_REPEATS_REGION"/>
    <property type="match status" value="1"/>
</dbReference>
<keyword evidence="4" id="KW-1185">Reference proteome</keyword>
<name>A0A3N2PYW0_SODAK</name>
<accession>A0A3N2PYW0</accession>
<dbReference type="EMBL" id="ML119053">
    <property type="protein sequence ID" value="ROT39710.1"/>
    <property type="molecule type" value="Genomic_DNA"/>
</dbReference>
<feature type="region of interest" description="Disordered" evidence="2">
    <location>
        <begin position="1"/>
        <end position="20"/>
    </location>
</feature>
<evidence type="ECO:0000256" key="2">
    <source>
        <dbReference type="SAM" id="MobiDB-lite"/>
    </source>
</evidence>
<evidence type="ECO:0000313" key="3">
    <source>
        <dbReference type="EMBL" id="ROT39710.1"/>
    </source>
</evidence>
<dbReference type="SMART" id="SM00320">
    <property type="entry name" value="WD40"/>
    <property type="match status" value="1"/>
</dbReference>
<dbReference type="STRING" id="1314773.A0A3N2PYW0"/>
<dbReference type="OrthoDB" id="20669at2759"/>
<dbReference type="InterPro" id="IPR036322">
    <property type="entry name" value="WD40_repeat_dom_sf"/>
</dbReference>
<dbReference type="InterPro" id="IPR015943">
    <property type="entry name" value="WD40/YVTN_repeat-like_dom_sf"/>
</dbReference>
<dbReference type="Proteomes" id="UP000272025">
    <property type="component" value="Unassembled WGS sequence"/>
</dbReference>
<feature type="compositionally biased region" description="Basic and acidic residues" evidence="2">
    <location>
        <begin position="630"/>
        <end position="639"/>
    </location>
</feature>
<organism evidence="3 4">
    <name type="scientific">Sodiomyces alkalinus (strain CBS 110278 / VKM F-3762 / F11)</name>
    <name type="common">Alkaliphilic filamentous fungus</name>
    <dbReference type="NCBI Taxonomy" id="1314773"/>
    <lineage>
        <taxon>Eukaryota</taxon>
        <taxon>Fungi</taxon>
        <taxon>Dikarya</taxon>
        <taxon>Ascomycota</taxon>
        <taxon>Pezizomycotina</taxon>
        <taxon>Sordariomycetes</taxon>
        <taxon>Hypocreomycetidae</taxon>
        <taxon>Glomerellales</taxon>
        <taxon>Plectosphaerellaceae</taxon>
        <taxon>Sodiomyces</taxon>
    </lineage>
</organism>
<keyword evidence="1" id="KW-0853">WD repeat</keyword>
<feature type="region of interest" description="Disordered" evidence="2">
    <location>
        <begin position="618"/>
        <end position="653"/>
    </location>
</feature>
<dbReference type="PANTHER" id="PTHR43991">
    <property type="entry name" value="WD REPEAT PROTEIN (AFU_ORTHOLOGUE AFUA_8G05640)-RELATED"/>
    <property type="match status" value="1"/>
</dbReference>
<dbReference type="InterPro" id="IPR001680">
    <property type="entry name" value="WD40_rpt"/>
</dbReference>
<dbReference type="AlphaFoldDB" id="A0A3N2PYW0"/>
<dbReference type="PANTHER" id="PTHR43991:SF12">
    <property type="entry name" value="WD REPEAT PROTEIN (AFU_ORTHOLOGUE AFUA_8G05640)"/>
    <property type="match status" value="1"/>
</dbReference>
<feature type="repeat" description="WD" evidence="1">
    <location>
        <begin position="459"/>
        <end position="491"/>
    </location>
</feature>
<dbReference type="GeneID" id="39576426"/>
<dbReference type="RefSeq" id="XP_028467516.1">
    <property type="nucleotide sequence ID" value="XM_028607948.1"/>
</dbReference>